<keyword evidence="6" id="KW-1185">Reference proteome</keyword>
<evidence type="ECO:0000256" key="3">
    <source>
        <dbReference type="SAM" id="Phobius"/>
    </source>
</evidence>
<dbReference type="EMBL" id="JAYKXH010000011">
    <property type="protein sequence ID" value="KAK7153387.1"/>
    <property type="molecule type" value="Genomic_DNA"/>
</dbReference>
<evidence type="ECO:0000313" key="6">
    <source>
        <dbReference type="Proteomes" id="UP001364617"/>
    </source>
</evidence>
<keyword evidence="1" id="KW-1015">Disulfide bond</keyword>
<gene>
    <name evidence="5" type="ORF">R3I93_011332</name>
</gene>
<dbReference type="InterPro" id="IPR003597">
    <property type="entry name" value="Ig_C1-set"/>
</dbReference>
<dbReference type="AlphaFoldDB" id="A0AAN9H6A4"/>
<dbReference type="SUPFAM" id="SSF48726">
    <property type="entry name" value="Immunoglobulin"/>
    <property type="match status" value="1"/>
</dbReference>
<dbReference type="InterPro" id="IPR036179">
    <property type="entry name" value="Ig-like_dom_sf"/>
</dbReference>
<accession>A0AAN9H6A4</accession>
<evidence type="ECO:0000256" key="2">
    <source>
        <dbReference type="ARBA" id="ARBA00023319"/>
    </source>
</evidence>
<evidence type="ECO:0000259" key="4">
    <source>
        <dbReference type="PROSITE" id="PS50835"/>
    </source>
</evidence>
<dbReference type="Pfam" id="PF07654">
    <property type="entry name" value="C1-set"/>
    <property type="match status" value="1"/>
</dbReference>
<protein>
    <recommendedName>
        <fullName evidence="4">Ig-like domain-containing protein</fullName>
    </recommendedName>
</protein>
<dbReference type="InterPro" id="IPR013783">
    <property type="entry name" value="Ig-like_fold"/>
</dbReference>
<keyword evidence="3" id="KW-0812">Transmembrane</keyword>
<reference evidence="5 6" key="1">
    <citation type="submission" date="2024-02" db="EMBL/GenBank/DDBJ databases">
        <title>Chromosome-level genome assembly of the Eurasian Minnow (Phoxinus phoxinus).</title>
        <authorList>
            <person name="Oriowo T.O."/>
            <person name="Martin S."/>
            <person name="Stange M."/>
            <person name="Chrysostomakis Y."/>
            <person name="Brown T."/>
            <person name="Winkler S."/>
            <person name="Kukowka S."/>
            <person name="Myers E.W."/>
            <person name="Bohne A."/>
        </authorList>
    </citation>
    <scope>NUCLEOTIDE SEQUENCE [LARGE SCALE GENOMIC DNA]</scope>
    <source>
        <strain evidence="5">ZFMK-TIS-60720</strain>
        <tissue evidence="5">Whole Organism</tissue>
    </source>
</reference>
<organism evidence="5 6">
    <name type="scientific">Phoxinus phoxinus</name>
    <name type="common">Eurasian minnow</name>
    <dbReference type="NCBI Taxonomy" id="58324"/>
    <lineage>
        <taxon>Eukaryota</taxon>
        <taxon>Metazoa</taxon>
        <taxon>Chordata</taxon>
        <taxon>Craniata</taxon>
        <taxon>Vertebrata</taxon>
        <taxon>Euteleostomi</taxon>
        <taxon>Actinopterygii</taxon>
        <taxon>Neopterygii</taxon>
        <taxon>Teleostei</taxon>
        <taxon>Ostariophysi</taxon>
        <taxon>Cypriniformes</taxon>
        <taxon>Leuciscidae</taxon>
        <taxon>Phoxininae</taxon>
        <taxon>Phoxinus</taxon>
    </lineage>
</organism>
<dbReference type="PANTHER" id="PTHR23411">
    <property type="entry name" value="TAPASIN"/>
    <property type="match status" value="1"/>
</dbReference>
<name>A0AAN9H6A4_9TELE</name>
<proteinExistence type="predicted"/>
<keyword evidence="3" id="KW-0472">Membrane</keyword>
<evidence type="ECO:0000313" key="5">
    <source>
        <dbReference type="EMBL" id="KAK7153387.1"/>
    </source>
</evidence>
<dbReference type="SMART" id="SM00407">
    <property type="entry name" value="IGc1"/>
    <property type="match status" value="1"/>
</dbReference>
<comment type="caution">
    <text evidence="5">The sequence shown here is derived from an EMBL/GenBank/DDBJ whole genome shotgun (WGS) entry which is preliminary data.</text>
</comment>
<keyword evidence="3" id="KW-1133">Transmembrane helix</keyword>
<dbReference type="PROSITE" id="PS50835">
    <property type="entry name" value="IG_LIKE"/>
    <property type="match status" value="1"/>
</dbReference>
<sequence length="186" mass="20668">MTFVCCANYQAYFGDGTKLTVLDPKIKVSERNDINVTIIKPSKKELCKKTVTLVCVANNFYPDHVSITWTVGGKNRTDGVATDPHASQDKTSGTFSISSRLKVPKKEWKNAKNEFSCTFNFYNGKENLEIPNNNTVFGIGGSGYTREDYVKSSQVVKLSYGIVIAKSALYGLVIFVFVWRKGSHGK</sequence>
<dbReference type="Gene3D" id="2.60.40.10">
    <property type="entry name" value="Immunoglobulins"/>
    <property type="match status" value="1"/>
</dbReference>
<keyword evidence="2" id="KW-0393">Immunoglobulin domain</keyword>
<feature type="transmembrane region" description="Helical" evidence="3">
    <location>
        <begin position="158"/>
        <end position="179"/>
    </location>
</feature>
<dbReference type="InterPro" id="IPR007110">
    <property type="entry name" value="Ig-like_dom"/>
</dbReference>
<dbReference type="InterPro" id="IPR050380">
    <property type="entry name" value="Immune_Resp_Modulators"/>
</dbReference>
<dbReference type="FunFam" id="2.60.40.10:FF:000283">
    <property type="entry name" value="Immunoglobulin kappa constant"/>
    <property type="match status" value="1"/>
</dbReference>
<evidence type="ECO:0000256" key="1">
    <source>
        <dbReference type="ARBA" id="ARBA00023157"/>
    </source>
</evidence>
<dbReference type="Proteomes" id="UP001364617">
    <property type="component" value="Unassembled WGS sequence"/>
</dbReference>
<feature type="domain" description="Ig-like" evidence="4">
    <location>
        <begin position="24"/>
        <end position="118"/>
    </location>
</feature>